<gene>
    <name evidence="1" type="ORF">GSM42_07590</name>
</gene>
<sequence length="93" mass="10438">MANRTHNSTVNASVVVEKLPNGINIEIPEAGIFAEKLEKVSKYDANFRNGFEIQIYPDRVVAEEHADGRRTHSVNFTRGKQILPTSGVVIRFK</sequence>
<evidence type="ECO:0000313" key="1">
    <source>
        <dbReference type="EMBL" id="MXQ53592.1"/>
    </source>
</evidence>
<accession>A0A6I4VZU7</accession>
<dbReference type="RefSeq" id="WP_160800950.1">
    <property type="nucleotide sequence ID" value="NZ_WUUL01000004.1"/>
</dbReference>
<dbReference type="AlphaFoldDB" id="A0A6I4VZU7"/>
<keyword evidence="2" id="KW-1185">Reference proteome</keyword>
<proteinExistence type="predicted"/>
<comment type="caution">
    <text evidence="1">The sequence shown here is derived from an EMBL/GenBank/DDBJ whole genome shotgun (WGS) entry which is preliminary data.</text>
</comment>
<name>A0A6I4VZU7_9BACL</name>
<reference evidence="1 2" key="1">
    <citation type="submission" date="2019-12" db="EMBL/GenBank/DDBJ databases">
        <title>Whole-genome analyses of novel actinobacteria.</title>
        <authorList>
            <person name="Sahin N."/>
            <person name="Saygin H."/>
        </authorList>
    </citation>
    <scope>NUCLEOTIDE SEQUENCE [LARGE SCALE GENOMIC DNA]</scope>
    <source>
        <strain evidence="1 2">KC615</strain>
    </source>
</reference>
<organism evidence="1 2">
    <name type="scientific">Shimazuella alba</name>
    <dbReference type="NCBI Taxonomy" id="2690964"/>
    <lineage>
        <taxon>Bacteria</taxon>
        <taxon>Bacillati</taxon>
        <taxon>Bacillota</taxon>
        <taxon>Bacilli</taxon>
        <taxon>Bacillales</taxon>
        <taxon>Thermoactinomycetaceae</taxon>
        <taxon>Shimazuella</taxon>
    </lineage>
</organism>
<protein>
    <submittedName>
        <fullName evidence="1">Uncharacterized protein</fullName>
    </submittedName>
</protein>
<dbReference type="EMBL" id="WUUL01000004">
    <property type="protein sequence ID" value="MXQ53592.1"/>
    <property type="molecule type" value="Genomic_DNA"/>
</dbReference>
<dbReference type="Proteomes" id="UP000430692">
    <property type="component" value="Unassembled WGS sequence"/>
</dbReference>
<evidence type="ECO:0000313" key="2">
    <source>
        <dbReference type="Proteomes" id="UP000430692"/>
    </source>
</evidence>